<feature type="transmembrane region" description="Helical" evidence="5">
    <location>
        <begin position="82"/>
        <end position="99"/>
    </location>
</feature>
<keyword evidence="8" id="KW-1185">Reference proteome</keyword>
<dbReference type="InterPro" id="IPR000620">
    <property type="entry name" value="EamA_dom"/>
</dbReference>
<dbReference type="SUPFAM" id="SSF103481">
    <property type="entry name" value="Multidrug resistance efflux transporter EmrE"/>
    <property type="match status" value="2"/>
</dbReference>
<sequence length="313" mass="33287">MTAPAGLPRQRPLLGVLLIASAATCFATMDSTSRYLGGLMPVLIFFWARYCFQAAVMGIWLSARGGRRAFATAQPRFQIIRGLLLAATSAMSFYGVQQMPVPEFTAINMLTPLVVIVLAGWWLHEKVSRIRWALVAGGFVGALIVIRPGSGVFGWAVLFPLAGALFYASFQVLTRRLSSSESPYATHFYTGLTGTLILTPILMASPIPVWATLQAAPVSHIGLMLVIGALGTVGHLLLILALGMAPTATLMPFVYLQIAVATGLGWLIFRQVPDGWAFVGMGVIAACGAAGAWLNLRTAAKPADPVVVDTIAD</sequence>
<feature type="transmembrane region" description="Helical" evidence="5">
    <location>
        <begin position="35"/>
        <end position="61"/>
    </location>
</feature>
<evidence type="ECO:0000256" key="5">
    <source>
        <dbReference type="SAM" id="Phobius"/>
    </source>
</evidence>
<feature type="transmembrane region" description="Helical" evidence="5">
    <location>
        <begin position="105"/>
        <end position="123"/>
    </location>
</feature>
<comment type="subcellular location">
    <subcellularLocation>
        <location evidence="1">Membrane</location>
        <topology evidence="1">Multi-pass membrane protein</topology>
    </subcellularLocation>
</comment>
<name>A0ABU9BX29_9BURK</name>
<evidence type="ECO:0000259" key="6">
    <source>
        <dbReference type="Pfam" id="PF00892"/>
    </source>
</evidence>
<gene>
    <name evidence="7" type="ORF">AACH06_19495</name>
</gene>
<evidence type="ECO:0000313" key="8">
    <source>
        <dbReference type="Proteomes" id="UP001371218"/>
    </source>
</evidence>
<dbReference type="PANTHER" id="PTHR22911:SF6">
    <property type="entry name" value="SOLUTE CARRIER FAMILY 35 MEMBER G1"/>
    <property type="match status" value="1"/>
</dbReference>
<dbReference type="RefSeq" id="WP_341427434.1">
    <property type="nucleotide sequence ID" value="NZ_JBBUTG010000013.1"/>
</dbReference>
<dbReference type="InterPro" id="IPR037185">
    <property type="entry name" value="EmrE-like"/>
</dbReference>
<reference evidence="7 8" key="1">
    <citation type="submission" date="2024-04" db="EMBL/GenBank/DDBJ databases">
        <title>Novel species of the genus Ideonella isolated from streams.</title>
        <authorList>
            <person name="Lu H."/>
        </authorList>
    </citation>
    <scope>NUCLEOTIDE SEQUENCE [LARGE SCALE GENOMIC DNA]</scope>
    <source>
        <strain evidence="7 8">DXS29W</strain>
    </source>
</reference>
<feature type="transmembrane region" description="Helical" evidence="5">
    <location>
        <begin position="275"/>
        <end position="296"/>
    </location>
</feature>
<feature type="transmembrane region" description="Helical" evidence="5">
    <location>
        <begin position="186"/>
        <end position="209"/>
    </location>
</feature>
<protein>
    <submittedName>
        <fullName evidence="7">DMT family transporter</fullName>
    </submittedName>
</protein>
<evidence type="ECO:0000256" key="2">
    <source>
        <dbReference type="ARBA" id="ARBA00022692"/>
    </source>
</evidence>
<feature type="domain" description="EamA" evidence="6">
    <location>
        <begin position="14"/>
        <end position="146"/>
    </location>
</feature>
<dbReference type="PANTHER" id="PTHR22911">
    <property type="entry name" value="ACYL-MALONYL CONDENSING ENZYME-RELATED"/>
    <property type="match status" value="1"/>
</dbReference>
<keyword evidence="3 5" id="KW-1133">Transmembrane helix</keyword>
<evidence type="ECO:0000256" key="4">
    <source>
        <dbReference type="ARBA" id="ARBA00023136"/>
    </source>
</evidence>
<feature type="transmembrane region" description="Helical" evidence="5">
    <location>
        <begin position="12"/>
        <end position="29"/>
    </location>
</feature>
<dbReference type="EMBL" id="JBBUTG010000013">
    <property type="protein sequence ID" value="MEK8033013.1"/>
    <property type="molecule type" value="Genomic_DNA"/>
</dbReference>
<dbReference type="Pfam" id="PF00892">
    <property type="entry name" value="EamA"/>
    <property type="match status" value="2"/>
</dbReference>
<accession>A0ABU9BX29</accession>
<proteinExistence type="predicted"/>
<feature type="transmembrane region" description="Helical" evidence="5">
    <location>
        <begin position="130"/>
        <end position="146"/>
    </location>
</feature>
<feature type="domain" description="EamA" evidence="6">
    <location>
        <begin position="155"/>
        <end position="285"/>
    </location>
</feature>
<feature type="transmembrane region" description="Helical" evidence="5">
    <location>
        <begin position="221"/>
        <end position="243"/>
    </location>
</feature>
<dbReference type="Proteomes" id="UP001371218">
    <property type="component" value="Unassembled WGS sequence"/>
</dbReference>
<comment type="caution">
    <text evidence="7">The sequence shown here is derived from an EMBL/GenBank/DDBJ whole genome shotgun (WGS) entry which is preliminary data.</text>
</comment>
<evidence type="ECO:0000256" key="1">
    <source>
        <dbReference type="ARBA" id="ARBA00004141"/>
    </source>
</evidence>
<keyword evidence="4 5" id="KW-0472">Membrane</keyword>
<keyword evidence="2 5" id="KW-0812">Transmembrane</keyword>
<feature type="transmembrane region" description="Helical" evidence="5">
    <location>
        <begin position="250"/>
        <end position="269"/>
    </location>
</feature>
<feature type="transmembrane region" description="Helical" evidence="5">
    <location>
        <begin position="152"/>
        <end position="174"/>
    </location>
</feature>
<evidence type="ECO:0000313" key="7">
    <source>
        <dbReference type="EMBL" id="MEK8033013.1"/>
    </source>
</evidence>
<evidence type="ECO:0000256" key="3">
    <source>
        <dbReference type="ARBA" id="ARBA00022989"/>
    </source>
</evidence>
<organism evidence="7 8">
    <name type="scientific">Ideonella lacteola</name>
    <dbReference type="NCBI Taxonomy" id="2984193"/>
    <lineage>
        <taxon>Bacteria</taxon>
        <taxon>Pseudomonadati</taxon>
        <taxon>Pseudomonadota</taxon>
        <taxon>Betaproteobacteria</taxon>
        <taxon>Burkholderiales</taxon>
        <taxon>Sphaerotilaceae</taxon>
        <taxon>Ideonella</taxon>
    </lineage>
</organism>